<organism evidence="3 4">
    <name type="scientific">Shewanella avicenniae</name>
    <dbReference type="NCBI Taxonomy" id="2814294"/>
    <lineage>
        <taxon>Bacteria</taxon>
        <taxon>Pseudomonadati</taxon>
        <taxon>Pseudomonadota</taxon>
        <taxon>Gammaproteobacteria</taxon>
        <taxon>Alteromonadales</taxon>
        <taxon>Shewanellaceae</taxon>
        <taxon>Shewanella</taxon>
    </lineage>
</organism>
<sequence>MASETVEYQIDATFIDDNDSWAIIEPLWWTVSIYDGEKKYEQDLSKYSKSQRLVFACHWYMSEVNNGGHDQFYYNSTGIVWRDAIECFDAIGATEISEIIKSSATRLGGSPSLDRNERNEVLEKIEPKFDDLDDRFYKLESQIDIEKLIKVFISKRKSDFVFNGKVLKP</sequence>
<dbReference type="EMBL" id="CP071503">
    <property type="protein sequence ID" value="QSX32470.1"/>
    <property type="molecule type" value="Genomic_DNA"/>
</dbReference>
<dbReference type="InterPro" id="IPR025402">
    <property type="entry name" value="DMP19_C"/>
</dbReference>
<evidence type="ECO:0000313" key="4">
    <source>
        <dbReference type="Proteomes" id="UP000662770"/>
    </source>
</evidence>
<dbReference type="EMBL" id="CP071503">
    <property type="protein sequence ID" value="QSX34830.1"/>
    <property type="molecule type" value="Genomic_DNA"/>
</dbReference>
<evidence type="ECO:0000313" key="2">
    <source>
        <dbReference type="EMBL" id="QSX32470.1"/>
    </source>
</evidence>
<dbReference type="RefSeq" id="WP_207353714.1">
    <property type="nucleotide sequence ID" value="NZ_CP071503.1"/>
</dbReference>
<gene>
    <name evidence="3" type="ORF">JYB87_06295</name>
    <name evidence="2" type="ORF">JYB87_11900</name>
</gene>
<feature type="domain" description="DNA mimic protein DMP19 C-terminal" evidence="1">
    <location>
        <begin position="46"/>
        <end position="150"/>
    </location>
</feature>
<dbReference type="Gene3D" id="1.20.1420.60">
    <property type="match status" value="1"/>
</dbReference>
<accession>A0ABX7QV86</accession>
<proteinExistence type="predicted"/>
<reference evidence="3 4" key="1">
    <citation type="submission" date="2021-03" db="EMBL/GenBank/DDBJ databases">
        <title>Novel species identification of genus Shewanella.</title>
        <authorList>
            <person name="Liu G."/>
            <person name="Zhang Q."/>
        </authorList>
    </citation>
    <scope>NUCLEOTIDE SEQUENCE [LARGE SCALE GENOMIC DNA]</scope>
    <source>
        <strain evidence="3 4">FJAT-51800</strain>
    </source>
</reference>
<keyword evidence="4" id="KW-1185">Reference proteome</keyword>
<dbReference type="Pfam" id="PF14300">
    <property type="entry name" value="DMP19"/>
    <property type="match status" value="1"/>
</dbReference>
<protein>
    <submittedName>
        <fullName evidence="3">DMP19 family protein</fullName>
    </submittedName>
</protein>
<evidence type="ECO:0000259" key="1">
    <source>
        <dbReference type="Pfam" id="PF14300"/>
    </source>
</evidence>
<name>A0ABX7QV86_9GAMM</name>
<evidence type="ECO:0000313" key="3">
    <source>
        <dbReference type="EMBL" id="QSX34830.1"/>
    </source>
</evidence>
<dbReference type="Proteomes" id="UP000662770">
    <property type="component" value="Chromosome"/>
</dbReference>